<evidence type="ECO:0000256" key="2">
    <source>
        <dbReference type="ARBA" id="ARBA00022723"/>
    </source>
</evidence>
<dbReference type="SUPFAM" id="SSF53706">
    <property type="entry name" value="Formate dehydrogenase/DMSO reductase, domains 1-3"/>
    <property type="match status" value="1"/>
</dbReference>
<dbReference type="PANTHER" id="PTHR43742">
    <property type="entry name" value="TRIMETHYLAMINE-N-OXIDE REDUCTASE"/>
    <property type="match status" value="1"/>
</dbReference>
<protein>
    <submittedName>
        <fullName evidence="6">Molybdopterin-dependent oxidoreductase</fullName>
    </submittedName>
</protein>
<dbReference type="AlphaFoldDB" id="A0A936ZZT8"/>
<dbReference type="GO" id="GO:0046872">
    <property type="term" value="F:metal ion binding"/>
    <property type="evidence" value="ECO:0007669"/>
    <property type="project" value="UniProtKB-KW"/>
</dbReference>
<dbReference type="Gene3D" id="2.40.40.20">
    <property type="match status" value="1"/>
</dbReference>
<proteinExistence type="inferred from homology"/>
<dbReference type="GO" id="GO:0043546">
    <property type="term" value="F:molybdopterin cofactor binding"/>
    <property type="evidence" value="ECO:0007669"/>
    <property type="project" value="InterPro"/>
</dbReference>
<reference evidence="6" key="1">
    <citation type="submission" date="2021-01" db="EMBL/GenBank/DDBJ databases">
        <authorList>
            <person name="Zhong Y.L."/>
        </authorList>
    </citation>
    <scope>NUCLEOTIDE SEQUENCE</scope>
    <source>
        <strain evidence="6">KCTC 23302</strain>
    </source>
</reference>
<dbReference type="InterPro" id="IPR006657">
    <property type="entry name" value="MoPterin_dinucl-bd_dom"/>
</dbReference>
<evidence type="ECO:0000256" key="3">
    <source>
        <dbReference type="ARBA" id="ARBA00023004"/>
    </source>
</evidence>
<dbReference type="GO" id="GO:0016491">
    <property type="term" value="F:oxidoreductase activity"/>
    <property type="evidence" value="ECO:0007669"/>
    <property type="project" value="InterPro"/>
</dbReference>
<dbReference type="SUPFAM" id="SSF50692">
    <property type="entry name" value="ADC-like"/>
    <property type="match status" value="1"/>
</dbReference>
<dbReference type="Pfam" id="PF04879">
    <property type="entry name" value="Molybdop_Fe4S4"/>
    <property type="match status" value="1"/>
</dbReference>
<dbReference type="Gene3D" id="2.20.25.90">
    <property type="entry name" value="ADC-like domains"/>
    <property type="match status" value="1"/>
</dbReference>
<dbReference type="Pfam" id="PF01568">
    <property type="entry name" value="Molydop_binding"/>
    <property type="match status" value="1"/>
</dbReference>
<keyword evidence="4" id="KW-0411">Iron-sulfur</keyword>
<evidence type="ECO:0000256" key="1">
    <source>
        <dbReference type="ARBA" id="ARBA00010312"/>
    </source>
</evidence>
<feature type="domain" description="4Fe-4S Mo/W bis-MGD-type" evidence="5">
    <location>
        <begin position="1"/>
        <end position="55"/>
    </location>
</feature>
<dbReference type="Gene3D" id="3.40.228.10">
    <property type="entry name" value="Dimethylsulfoxide Reductase, domain 2"/>
    <property type="match status" value="1"/>
</dbReference>
<comment type="caution">
    <text evidence="6">The sequence shown here is derived from an EMBL/GenBank/DDBJ whole genome shotgun (WGS) entry which is preliminary data.</text>
</comment>
<evidence type="ECO:0000259" key="5">
    <source>
        <dbReference type="PROSITE" id="PS51669"/>
    </source>
</evidence>
<dbReference type="SMART" id="SM00926">
    <property type="entry name" value="Molybdop_Fe4S4"/>
    <property type="match status" value="1"/>
</dbReference>
<accession>A0A936ZZT8</accession>
<gene>
    <name evidence="6" type="ORF">JJQ60_15820</name>
</gene>
<comment type="similarity">
    <text evidence="1">Belongs to the prokaryotic molybdopterin-containing oxidoreductase family.</text>
</comment>
<dbReference type="Pfam" id="PF00384">
    <property type="entry name" value="Molybdopterin"/>
    <property type="match status" value="1"/>
</dbReference>
<dbReference type="GO" id="GO:0051536">
    <property type="term" value="F:iron-sulfur cluster binding"/>
    <property type="evidence" value="ECO:0007669"/>
    <property type="project" value="UniProtKB-KW"/>
</dbReference>
<dbReference type="InterPro" id="IPR009010">
    <property type="entry name" value="Asp_de-COase-like_dom_sf"/>
</dbReference>
<dbReference type="EMBL" id="JAERQJ010000006">
    <property type="protein sequence ID" value="MBL0684998.1"/>
    <property type="molecule type" value="Genomic_DNA"/>
</dbReference>
<organism evidence="6 7">
    <name type="scientific">Aquimarina mytili</name>
    <dbReference type="NCBI Taxonomy" id="874423"/>
    <lineage>
        <taxon>Bacteria</taxon>
        <taxon>Pseudomonadati</taxon>
        <taxon>Bacteroidota</taxon>
        <taxon>Flavobacteriia</taxon>
        <taxon>Flavobacteriales</taxon>
        <taxon>Flavobacteriaceae</taxon>
        <taxon>Aquimarina</taxon>
    </lineage>
</organism>
<sequence>MHYRVCNFCEAMCGLAIEHDGKQVLSVKGDEKDPFSKGSICPKGAVIAEMYNDPDRLRKPLKKTSSGFVEIGWEEAFDIVGKRLNAIRKEQGNDAVGLYFGNPTVHNYGAMMYVADFKKTIRTKNNFSATSMDQLPHHFASQFMFGNGMIVPIPDINRTDYMIIMGANPSASNGSIMTAAGVQKRLRDIQQRGGKYIVIDPRKTETAKSADEHLFIVPGADVYFLLAMLHIITTEKKYNLKKLTSHVIGLDKVLSIATPYSPESVSSITGIAAEDIKRITDEYVNTEKAVLYGRMGVSTQEFGGLCNWLINLINILTGHFDTEGGAMFTNPAVPMVKNKVGHKPYNRWKSRVQGLPEFQGELPVSTMVEEMTTKGKGQIKALVTHAGNPVLSSPNGGRLDEALDQLEFMVSIDIYLNETTKHADIILPPTTGLEVDHYDLIFNSFAVSNTTKFSEALFPPKYGQLHDWQIFKNLTKRLSKKKLPLLYRVSTPKLLLKLALLNGPYGNLSSIKRLFTGLNLRKIKRSIHGIDLGPLVPMFPKLLRTEDQKIHLAPSLFLEQLEELHVAFSDGKNALADNEFHLIGRRHLRSNNSWMHNVDKLVSGKNRCTAMMNTQDAERLGLKEEDEVKVKSRVGEIKIPIELTKNMMPGVISIPHGFGHTRKGSQLKVAEAHAAGVSFNDISDHNRIDALTGNAAFSGQIVKVIT</sequence>
<evidence type="ECO:0000313" key="6">
    <source>
        <dbReference type="EMBL" id="MBL0684998.1"/>
    </source>
</evidence>
<evidence type="ECO:0000313" key="7">
    <source>
        <dbReference type="Proteomes" id="UP000651057"/>
    </source>
</evidence>
<dbReference type="PROSITE" id="PS51669">
    <property type="entry name" value="4FE4S_MOW_BIS_MGD"/>
    <property type="match status" value="1"/>
</dbReference>
<dbReference type="InterPro" id="IPR050612">
    <property type="entry name" value="Prok_Mopterin_Oxidored"/>
</dbReference>
<dbReference type="Gene3D" id="3.40.50.740">
    <property type="match status" value="1"/>
</dbReference>
<keyword evidence="7" id="KW-1185">Reference proteome</keyword>
<name>A0A936ZZT8_9FLAO</name>
<keyword evidence="3" id="KW-0408">Iron</keyword>
<keyword evidence="2" id="KW-0479">Metal-binding</keyword>
<dbReference type="Proteomes" id="UP000651057">
    <property type="component" value="Unassembled WGS sequence"/>
</dbReference>
<dbReference type="InterPro" id="IPR006656">
    <property type="entry name" value="Mopterin_OxRdtase"/>
</dbReference>
<dbReference type="InterPro" id="IPR006963">
    <property type="entry name" value="Mopterin_OxRdtase_4Fe-4S_dom"/>
</dbReference>
<evidence type="ECO:0000256" key="4">
    <source>
        <dbReference type="ARBA" id="ARBA00023014"/>
    </source>
</evidence>